<dbReference type="GO" id="GO:0022625">
    <property type="term" value="C:cytosolic large ribosomal subunit"/>
    <property type="evidence" value="ECO:0007669"/>
    <property type="project" value="TreeGrafter"/>
</dbReference>
<dbReference type="GO" id="GO:0002181">
    <property type="term" value="P:cytoplasmic translation"/>
    <property type="evidence" value="ECO:0007669"/>
    <property type="project" value="TreeGrafter"/>
</dbReference>
<proteinExistence type="predicted"/>
<keyword evidence="1" id="KW-0687">Ribonucleoprotein</keyword>
<feature type="non-terminal residue" evidence="1">
    <location>
        <position position="63"/>
    </location>
</feature>
<dbReference type="InterPro" id="IPR036394">
    <property type="entry name" value="Ribosomal_uL22_sf"/>
</dbReference>
<dbReference type="PANTHER" id="PTHR11593">
    <property type="entry name" value="60S RIBOSOMAL PROTEIN L17"/>
    <property type="match status" value="1"/>
</dbReference>
<dbReference type="InterPro" id="IPR005721">
    <property type="entry name" value="Ribosomal_uL22_euk/arc"/>
</dbReference>
<dbReference type="EMBL" id="AUZX01001003">
    <property type="protein sequence ID" value="EQD80032.1"/>
    <property type="molecule type" value="Genomic_DNA"/>
</dbReference>
<name>T1CCH6_9ZZZZ</name>
<accession>T1CCH6</accession>
<dbReference type="AlphaFoldDB" id="T1CCH6"/>
<gene>
    <name evidence="1" type="ORF">B1A_01317</name>
</gene>
<sequence length="63" mass="7028">MEKKVPIKYFRYLDSVSHKRASGPGRYPVKAASEFLKALANAESNAEFKGMDTETLRVTHIAA</sequence>
<dbReference type="SUPFAM" id="SSF54843">
    <property type="entry name" value="Ribosomal protein L22"/>
    <property type="match status" value="1"/>
</dbReference>
<protein>
    <submittedName>
        <fullName evidence="1">Ribosomal protein L22/L17</fullName>
    </submittedName>
</protein>
<dbReference type="PANTHER" id="PTHR11593:SF10">
    <property type="entry name" value="60S RIBOSOMAL PROTEIN L17"/>
    <property type="match status" value="1"/>
</dbReference>
<reference evidence="1" key="2">
    <citation type="journal article" date="2014" name="ISME J.">
        <title>Microbial stratification in low pH oxic and suboxic macroscopic growths along an acid mine drainage.</title>
        <authorList>
            <person name="Mendez-Garcia C."/>
            <person name="Mesa V."/>
            <person name="Sprenger R.R."/>
            <person name="Richter M."/>
            <person name="Diez M.S."/>
            <person name="Solano J."/>
            <person name="Bargiela R."/>
            <person name="Golyshina O.V."/>
            <person name="Manteca A."/>
            <person name="Ramos J.L."/>
            <person name="Gallego J.R."/>
            <person name="Llorente I."/>
            <person name="Martins Dos Santos V.A."/>
            <person name="Jensen O.N."/>
            <person name="Pelaez A.I."/>
            <person name="Sanchez J."/>
            <person name="Ferrer M."/>
        </authorList>
    </citation>
    <scope>NUCLEOTIDE SEQUENCE</scope>
</reference>
<reference evidence="1" key="1">
    <citation type="submission" date="2013-08" db="EMBL/GenBank/DDBJ databases">
        <authorList>
            <person name="Mendez C."/>
            <person name="Richter M."/>
            <person name="Ferrer M."/>
            <person name="Sanchez J."/>
        </authorList>
    </citation>
    <scope>NUCLEOTIDE SEQUENCE</scope>
</reference>
<evidence type="ECO:0000313" key="1">
    <source>
        <dbReference type="EMBL" id="EQD80032.1"/>
    </source>
</evidence>
<comment type="caution">
    <text evidence="1">The sequence shown here is derived from an EMBL/GenBank/DDBJ whole genome shotgun (WGS) entry which is preliminary data.</text>
</comment>
<dbReference type="GO" id="GO:0003735">
    <property type="term" value="F:structural constituent of ribosome"/>
    <property type="evidence" value="ECO:0007669"/>
    <property type="project" value="InterPro"/>
</dbReference>
<dbReference type="Gene3D" id="3.90.470.10">
    <property type="entry name" value="Ribosomal protein L22/L17"/>
    <property type="match status" value="1"/>
</dbReference>
<keyword evidence="1" id="KW-0689">Ribosomal protein</keyword>
<organism evidence="1">
    <name type="scientific">mine drainage metagenome</name>
    <dbReference type="NCBI Taxonomy" id="410659"/>
    <lineage>
        <taxon>unclassified sequences</taxon>
        <taxon>metagenomes</taxon>
        <taxon>ecological metagenomes</taxon>
    </lineage>
</organism>